<feature type="signal peptide" evidence="1">
    <location>
        <begin position="1"/>
        <end position="26"/>
    </location>
</feature>
<reference evidence="2 3" key="1">
    <citation type="submission" date="2018-02" db="EMBL/GenBank/DDBJ databases">
        <title>The genomes of Aspergillus section Nigri reveals drivers in fungal speciation.</title>
        <authorList>
            <consortium name="DOE Joint Genome Institute"/>
            <person name="Vesth T.C."/>
            <person name="Nybo J."/>
            <person name="Theobald S."/>
            <person name="Brandl J."/>
            <person name="Frisvad J.C."/>
            <person name="Nielsen K.F."/>
            <person name="Lyhne E.K."/>
            <person name="Kogle M.E."/>
            <person name="Kuo A."/>
            <person name="Riley R."/>
            <person name="Clum A."/>
            <person name="Nolan M."/>
            <person name="Lipzen A."/>
            <person name="Salamov A."/>
            <person name="Henrissat B."/>
            <person name="Wiebenga A."/>
            <person name="De vries R.P."/>
            <person name="Grigoriev I.V."/>
            <person name="Mortensen U.H."/>
            <person name="Andersen M.R."/>
            <person name="Baker S.E."/>
        </authorList>
    </citation>
    <scope>NUCLEOTIDE SEQUENCE [LARGE SCALE GENOMIC DNA]</scope>
    <source>
        <strain evidence="2 3">CBS 114.51</strain>
    </source>
</reference>
<dbReference type="RefSeq" id="XP_025529594.1">
    <property type="nucleotide sequence ID" value="XM_025668320.1"/>
</dbReference>
<feature type="chain" id="PRO_5035792962" description="Secreted protein" evidence="1">
    <location>
        <begin position="27"/>
        <end position="72"/>
    </location>
</feature>
<dbReference type="EMBL" id="KZ824781">
    <property type="protein sequence ID" value="RAH83700.1"/>
    <property type="molecule type" value="Genomic_DNA"/>
</dbReference>
<evidence type="ECO:0000256" key="1">
    <source>
        <dbReference type="SAM" id="SignalP"/>
    </source>
</evidence>
<gene>
    <name evidence="2" type="ORF">BO86DRAFT_32088</name>
</gene>
<keyword evidence="3" id="KW-1185">Reference proteome</keyword>
<dbReference type="OrthoDB" id="10582007at2759"/>
<dbReference type="Proteomes" id="UP000249497">
    <property type="component" value="Unassembled WGS sequence"/>
</dbReference>
<evidence type="ECO:0008006" key="4">
    <source>
        <dbReference type="Google" id="ProtNLM"/>
    </source>
</evidence>
<organism evidence="2 3">
    <name type="scientific">Aspergillus japonicus CBS 114.51</name>
    <dbReference type="NCBI Taxonomy" id="1448312"/>
    <lineage>
        <taxon>Eukaryota</taxon>
        <taxon>Fungi</taxon>
        <taxon>Dikarya</taxon>
        <taxon>Ascomycota</taxon>
        <taxon>Pezizomycotina</taxon>
        <taxon>Eurotiomycetes</taxon>
        <taxon>Eurotiomycetidae</taxon>
        <taxon>Eurotiales</taxon>
        <taxon>Aspergillaceae</taxon>
        <taxon>Aspergillus</taxon>
        <taxon>Aspergillus subgen. Circumdati</taxon>
    </lineage>
</organism>
<evidence type="ECO:0000313" key="2">
    <source>
        <dbReference type="EMBL" id="RAH83700.1"/>
    </source>
</evidence>
<protein>
    <recommendedName>
        <fullName evidence="4">Secreted protein</fullName>
    </recommendedName>
</protein>
<dbReference type="GeneID" id="37172012"/>
<sequence>MMHIDIWNMKFFSLAFYMSLWVRTFGQGNTRYGYSFSFCLFKEVIMKKRKRLMNKMRPTTDQFGRSVFLRLV</sequence>
<name>A0A8T8X6V2_ASPJA</name>
<keyword evidence="1" id="KW-0732">Signal</keyword>
<dbReference type="AlphaFoldDB" id="A0A8T8X6V2"/>
<accession>A0A8T8X6V2</accession>
<proteinExistence type="predicted"/>
<evidence type="ECO:0000313" key="3">
    <source>
        <dbReference type="Proteomes" id="UP000249497"/>
    </source>
</evidence>